<dbReference type="SUPFAM" id="SSF52096">
    <property type="entry name" value="ClpP/crotonase"/>
    <property type="match status" value="1"/>
</dbReference>
<comment type="caution">
    <text evidence="1">The sequence shown here is derived from an EMBL/GenBank/DDBJ whole genome shotgun (WGS) entry which is preliminary data.</text>
</comment>
<sequence length="256" mass="27779">MAHEFLRTETEGTVATVWLARPPVNAVTQAMYREITALFSDVTALGDDVRAIVLAGEGRHFCGGNDLHEFETLSPENAEERMRTVREAFFAIQDCELPVVGAVQGTAVGTGLAIAASCDFVVAAEDAQLGVPEISVGVMGAARHLARLLPQPIVRAMFLSGQPRPAAELARYGAVVEVVAREQLLDAARERAREIARHSPLAIRYAKRALNAIEHMELQEGYCFEQGLTGELSGSRDAKEAVRAFFEGREPEYVGT</sequence>
<dbReference type="InterPro" id="IPR001753">
    <property type="entry name" value="Enoyl-CoA_hydra/iso"/>
</dbReference>
<dbReference type="GO" id="GO:0006635">
    <property type="term" value="P:fatty acid beta-oxidation"/>
    <property type="evidence" value="ECO:0007669"/>
    <property type="project" value="TreeGrafter"/>
</dbReference>
<accession>A0A840I8Q0</accession>
<dbReference type="Proteomes" id="UP000585272">
    <property type="component" value="Unassembled WGS sequence"/>
</dbReference>
<dbReference type="EC" id="4.2.1.17" evidence="1"/>
<dbReference type="RefSeq" id="WP_183337933.1">
    <property type="nucleotide sequence ID" value="NZ_JACHNU010000001.1"/>
</dbReference>
<dbReference type="InterPro" id="IPR029045">
    <property type="entry name" value="ClpP/crotonase-like_dom_sf"/>
</dbReference>
<dbReference type="PANTHER" id="PTHR11941:SF54">
    <property type="entry name" value="ENOYL-COA HYDRATASE, MITOCHONDRIAL"/>
    <property type="match status" value="1"/>
</dbReference>
<proteinExistence type="predicted"/>
<dbReference type="Pfam" id="PF00378">
    <property type="entry name" value="ECH_1"/>
    <property type="match status" value="1"/>
</dbReference>
<dbReference type="EMBL" id="JACHNU010000001">
    <property type="protein sequence ID" value="MBB4660524.1"/>
    <property type="molecule type" value="Genomic_DNA"/>
</dbReference>
<dbReference type="CDD" id="cd06558">
    <property type="entry name" value="crotonase-like"/>
    <property type="match status" value="1"/>
</dbReference>
<organism evidence="1 2">
    <name type="scientific">Conexibacter arvalis</name>
    <dbReference type="NCBI Taxonomy" id="912552"/>
    <lineage>
        <taxon>Bacteria</taxon>
        <taxon>Bacillati</taxon>
        <taxon>Actinomycetota</taxon>
        <taxon>Thermoleophilia</taxon>
        <taxon>Solirubrobacterales</taxon>
        <taxon>Conexibacteraceae</taxon>
        <taxon>Conexibacter</taxon>
    </lineage>
</organism>
<keyword evidence="2" id="KW-1185">Reference proteome</keyword>
<protein>
    <submittedName>
        <fullName evidence="1">Enoyl-CoA hydratase</fullName>
        <ecNumber evidence="1">4.2.1.17</ecNumber>
    </submittedName>
</protein>
<evidence type="ECO:0000313" key="1">
    <source>
        <dbReference type="EMBL" id="MBB4660524.1"/>
    </source>
</evidence>
<dbReference type="Gene3D" id="3.90.226.10">
    <property type="entry name" value="2-enoyl-CoA Hydratase, Chain A, domain 1"/>
    <property type="match status" value="1"/>
</dbReference>
<dbReference type="AlphaFoldDB" id="A0A840I8Q0"/>
<reference evidence="1 2" key="1">
    <citation type="submission" date="2020-08" db="EMBL/GenBank/DDBJ databases">
        <title>Genomic Encyclopedia of Archaeal and Bacterial Type Strains, Phase II (KMG-II): from individual species to whole genera.</title>
        <authorList>
            <person name="Goeker M."/>
        </authorList>
    </citation>
    <scope>NUCLEOTIDE SEQUENCE [LARGE SCALE GENOMIC DNA]</scope>
    <source>
        <strain evidence="1 2">DSM 23288</strain>
    </source>
</reference>
<gene>
    <name evidence="1" type="ORF">BDZ31_000097</name>
</gene>
<name>A0A840I8Q0_9ACTN</name>
<dbReference type="PANTHER" id="PTHR11941">
    <property type="entry name" value="ENOYL-COA HYDRATASE-RELATED"/>
    <property type="match status" value="1"/>
</dbReference>
<dbReference type="GO" id="GO:0004300">
    <property type="term" value="F:enoyl-CoA hydratase activity"/>
    <property type="evidence" value="ECO:0007669"/>
    <property type="project" value="UniProtKB-EC"/>
</dbReference>
<evidence type="ECO:0000313" key="2">
    <source>
        <dbReference type="Proteomes" id="UP000585272"/>
    </source>
</evidence>
<keyword evidence="1" id="KW-0456">Lyase</keyword>